<feature type="transmembrane region" description="Helical" evidence="26">
    <location>
        <begin position="476"/>
        <end position="501"/>
    </location>
</feature>
<dbReference type="SUPFAM" id="SSF103473">
    <property type="entry name" value="MFS general substrate transporter"/>
    <property type="match status" value="1"/>
</dbReference>
<evidence type="ECO:0000256" key="17">
    <source>
        <dbReference type="ARBA" id="ARBA00044903"/>
    </source>
</evidence>
<evidence type="ECO:0000256" key="9">
    <source>
        <dbReference type="ARBA" id="ARBA00044878"/>
    </source>
</evidence>
<feature type="compositionally biased region" description="Polar residues" evidence="25">
    <location>
        <begin position="304"/>
        <end position="322"/>
    </location>
</feature>
<dbReference type="GO" id="GO:0022857">
    <property type="term" value="F:transmembrane transporter activity"/>
    <property type="evidence" value="ECO:0007669"/>
    <property type="project" value="InterPro"/>
</dbReference>
<evidence type="ECO:0000256" key="19">
    <source>
        <dbReference type="ARBA" id="ARBA00044919"/>
    </source>
</evidence>
<evidence type="ECO:0000313" key="28">
    <source>
        <dbReference type="Proteomes" id="UP000717515"/>
    </source>
</evidence>
<evidence type="ECO:0000256" key="8">
    <source>
        <dbReference type="ARBA" id="ARBA00044876"/>
    </source>
</evidence>
<comment type="catalytic activity">
    <reaction evidence="18">
        <text>L-histidyl-L-alpha-amino acid(out) = L-histidyl-L-alpha-amino acid(in)</text>
        <dbReference type="Rhea" id="RHEA:79379"/>
        <dbReference type="ChEBI" id="CHEBI:229964"/>
    </reaction>
</comment>
<evidence type="ECO:0000256" key="20">
    <source>
        <dbReference type="ARBA" id="ARBA00044924"/>
    </source>
</evidence>
<feature type="transmembrane region" description="Helical" evidence="26">
    <location>
        <begin position="110"/>
        <end position="132"/>
    </location>
</feature>
<dbReference type="EMBL" id="JAIFTL010000078">
    <property type="protein sequence ID" value="KAG9324060.1"/>
    <property type="molecule type" value="Genomic_DNA"/>
</dbReference>
<comment type="subunit">
    <text evidence="24">Homodimer. Interacts with lysosomal protein GLMP (via lumenal domain); the interaction starts while both proteins are still in the endoplasmic reticulum and is required for stabilization of MFSD1 in lysosomes but has no direct effect on its targeting to lysosomes or transporter activity.</text>
</comment>
<accession>A0A9P8A760</accession>
<evidence type="ECO:0000256" key="21">
    <source>
        <dbReference type="ARBA" id="ARBA00044985"/>
    </source>
</evidence>
<feature type="transmembrane region" description="Helical" evidence="26">
    <location>
        <begin position="451"/>
        <end position="470"/>
    </location>
</feature>
<evidence type="ECO:0000256" key="24">
    <source>
        <dbReference type="ARBA" id="ARBA00046376"/>
    </source>
</evidence>
<feature type="transmembrane region" description="Helical" evidence="26">
    <location>
        <begin position="380"/>
        <end position="402"/>
    </location>
</feature>
<evidence type="ECO:0000256" key="7">
    <source>
        <dbReference type="ARBA" id="ARBA00023228"/>
    </source>
</evidence>
<dbReference type="PANTHER" id="PTHR23512:SF3">
    <property type="entry name" value="MAJOR FACILITATOR SUPERFAMILY DOMAIN-CONTAINING PROTEIN 1"/>
    <property type="match status" value="1"/>
</dbReference>
<comment type="catalytic activity">
    <reaction evidence="10">
        <text>L-alpha-aminoacyl-L-arginine(out) = L-alpha-aminoacyl-L-arginine(in)</text>
        <dbReference type="Rhea" id="RHEA:79367"/>
        <dbReference type="ChEBI" id="CHEBI:229968"/>
    </reaction>
</comment>
<comment type="catalytic activity">
    <reaction evidence="12">
        <text>L-lysyl-L-alpha-amino acid(out) = L-lysyl-L-alpha-amino acid(in)</text>
        <dbReference type="Rhea" id="RHEA:79387"/>
        <dbReference type="ChEBI" id="CHEBI:229965"/>
    </reaction>
</comment>
<comment type="catalytic activity">
    <reaction evidence="14">
        <text>L-aspartyl-L-lysine(out) = L-aspartyl-L-lysine(in)</text>
        <dbReference type="Rhea" id="RHEA:79411"/>
        <dbReference type="ChEBI" id="CHEBI:229953"/>
    </reaction>
</comment>
<evidence type="ECO:0000256" key="26">
    <source>
        <dbReference type="SAM" id="Phobius"/>
    </source>
</evidence>
<evidence type="ECO:0000256" key="18">
    <source>
        <dbReference type="ARBA" id="ARBA00044912"/>
    </source>
</evidence>
<evidence type="ECO:0000256" key="10">
    <source>
        <dbReference type="ARBA" id="ARBA00044881"/>
    </source>
</evidence>
<comment type="caution">
    <text evidence="27">The sequence shown here is derived from an EMBL/GenBank/DDBJ whole genome shotgun (WGS) entry which is preliminary data.</text>
</comment>
<evidence type="ECO:0000256" key="2">
    <source>
        <dbReference type="ARBA" id="ARBA00008335"/>
    </source>
</evidence>
<evidence type="ECO:0000256" key="14">
    <source>
        <dbReference type="ARBA" id="ARBA00044898"/>
    </source>
</evidence>
<feature type="transmembrane region" description="Helical" evidence="26">
    <location>
        <begin position="422"/>
        <end position="444"/>
    </location>
</feature>
<feature type="transmembrane region" description="Helical" evidence="26">
    <location>
        <begin position="202"/>
        <end position="223"/>
    </location>
</feature>
<evidence type="ECO:0000256" key="22">
    <source>
        <dbReference type="ARBA" id="ARBA00045018"/>
    </source>
</evidence>
<evidence type="ECO:0000256" key="12">
    <source>
        <dbReference type="ARBA" id="ARBA00044891"/>
    </source>
</evidence>
<reference evidence="27" key="1">
    <citation type="submission" date="2021-07" db="EMBL/GenBank/DDBJ databases">
        <title>Draft genome of Mortierella alpina, strain LL118, isolated from an aspen leaf litter sample.</title>
        <authorList>
            <person name="Yang S."/>
            <person name="Vinatzer B.A."/>
        </authorList>
    </citation>
    <scope>NUCLEOTIDE SEQUENCE</scope>
    <source>
        <strain evidence="27">LL118</strain>
    </source>
</reference>
<evidence type="ECO:0000256" key="6">
    <source>
        <dbReference type="ARBA" id="ARBA00023136"/>
    </source>
</evidence>
<comment type="similarity">
    <text evidence="2">Belongs to the major facilitator superfamily.</text>
</comment>
<comment type="subcellular location">
    <subcellularLocation>
        <location evidence="1">Lysosome membrane</location>
        <topology evidence="1">Multi-pass membrane protein</topology>
    </subcellularLocation>
</comment>
<dbReference type="PANTHER" id="PTHR23512">
    <property type="entry name" value="MAJOR FACILITATOR SUPERFAMILY DOMAIN-CONTAINING PROTEIN 1"/>
    <property type="match status" value="1"/>
</dbReference>
<sequence>MTLQKGSALDSSLDVRNTAESTESTVSTVSTTQLESFPPLALTRSHVLNSPSLGREAVDPIGVPPAESYKRWWILSLSCLLLFGNYFAYDNPAALNTQLQKYLDMPYNDYQYLLSTLYSVYSLPNTVLPFFFGSLVDKFGPQTVLLGLSSCVCIGQTIFSIGVQSRRVWMMLVGRAIFGIGGESCGVAQASITTMQFKGHELAFALGLNLCIARFGSVVNTLITPWAEQRWGVPTAIWIGTLSCVASFMSAVVLVNVIDPPRKQHVLESTETTALTPLLATVPGTASSNTLHRADSTNTAECASSRSSFAHSPTQSSKQQQLPGPLRRGVSFSDSIHSAGLTGGHGKARMRSSLNIVTDQSYGGGRQDSFLQSWWNDLKVFPLTFWLICALTVLLYGTVVPFNNIASDFLQSKWYPGNPRKATAVMGIPDTLGAVLVPGFGMLVDRYGSRASTLIASALIMVIVHSTLGFTTLSPVYAFTLLGVAYSMYGVALWPSIACVVTNELHLGKGYGISSSFLNISLTLVPPIVATIRVAGDSFLPVEMFFISMGLCGMLVGFVLKTIDRRSGGALEQPEIRVEVPVLVPQANIPSTSLSESAVTSPVLSQGRPAFARRRQRPALSCIQTTGRVSGLGLRRVESLSEECGPTLSQHSENDDSSPFQELDANSDNELQTANNTSHQTASRTNSSPETRRALILPVSPMTERNRRRWFGERRPLLRRTLTRVGSPLLQQYARSPRYGSFSSPSLASVSAGDHAFYWGSEDIESRLPGSEAFVEDYSVSQHPILYNPLRGSSGSFRISRSARPVVFSESEEGLVYVDEQAARGSGCDDDGDTMSGITQHVNASLQHTIDIADDDDTESTTVTSSNNGDVKDAQVEIDARQDDKH</sequence>
<comment type="catalytic activity">
    <reaction evidence="15">
        <text>L-arginyl-L-alpha-amino acid(out) = L-arginyl-L-alpha-amino acid(in)</text>
        <dbReference type="Rhea" id="RHEA:79371"/>
        <dbReference type="ChEBI" id="CHEBI:84315"/>
    </reaction>
</comment>
<dbReference type="Pfam" id="PF07690">
    <property type="entry name" value="MFS_1"/>
    <property type="match status" value="1"/>
</dbReference>
<proteinExistence type="inferred from homology"/>
<feature type="transmembrane region" description="Helical" evidence="26">
    <location>
        <begin position="538"/>
        <end position="560"/>
    </location>
</feature>
<feature type="transmembrane region" description="Helical" evidence="26">
    <location>
        <begin position="235"/>
        <end position="258"/>
    </location>
</feature>
<feature type="region of interest" description="Disordered" evidence="25">
    <location>
        <begin position="853"/>
        <end position="886"/>
    </location>
</feature>
<comment type="catalytic activity">
    <reaction evidence="8">
        <text>L-lysyl-L-alanine(out) = L-lysyl-L-alanine(in)</text>
        <dbReference type="Rhea" id="RHEA:79399"/>
        <dbReference type="ChEBI" id="CHEBI:229954"/>
    </reaction>
</comment>
<evidence type="ECO:0000256" key="13">
    <source>
        <dbReference type="ARBA" id="ARBA00044893"/>
    </source>
</evidence>
<comment type="catalytic activity">
    <reaction evidence="20">
        <text>L-lysyl-glycine(out) = L-lysyl-glycine(in)</text>
        <dbReference type="Rhea" id="RHEA:79407"/>
        <dbReference type="ChEBI" id="CHEBI:191202"/>
    </reaction>
</comment>
<evidence type="ECO:0000256" key="3">
    <source>
        <dbReference type="ARBA" id="ARBA00022448"/>
    </source>
</evidence>
<dbReference type="Gene3D" id="1.20.1250.20">
    <property type="entry name" value="MFS general substrate transporter like domains"/>
    <property type="match status" value="2"/>
</dbReference>
<comment type="catalytic activity">
    <reaction evidence="11">
        <text>L-alpha-aminoacyl-L-histidine(out) = L-alpha-aminoacyl-L-histidine(in)</text>
        <dbReference type="Rhea" id="RHEA:79375"/>
        <dbReference type="ChEBI" id="CHEBI:229967"/>
    </reaction>
</comment>
<keyword evidence="4 26" id="KW-0812">Transmembrane</keyword>
<evidence type="ECO:0000256" key="4">
    <source>
        <dbReference type="ARBA" id="ARBA00022692"/>
    </source>
</evidence>
<protein>
    <recommendedName>
        <fullName evidence="21">Lysosomal dipeptide transporter MFSD1</fullName>
    </recommendedName>
    <alternativeName>
        <fullName evidence="22">Major facilitator superfamily domain-containing protein 1</fullName>
    </alternativeName>
</protein>
<comment type="catalytic activity">
    <reaction evidence="19">
        <text>L-alanyl-L-lysine(out) = L-alanyl-L-lysine(in)</text>
        <dbReference type="Rhea" id="RHEA:79415"/>
        <dbReference type="ChEBI" id="CHEBI:192470"/>
    </reaction>
</comment>
<keyword evidence="3" id="KW-0813">Transport</keyword>
<keyword evidence="6 26" id="KW-0472">Membrane</keyword>
<dbReference type="AlphaFoldDB" id="A0A9P8A760"/>
<feature type="transmembrane region" description="Helical" evidence="26">
    <location>
        <begin position="513"/>
        <end position="532"/>
    </location>
</feature>
<feature type="compositionally biased region" description="Basic and acidic residues" evidence="25">
    <location>
        <begin position="870"/>
        <end position="886"/>
    </location>
</feature>
<comment type="catalytic activity">
    <reaction evidence="13">
        <text>L-alpha-aminoacyl-L-lysine(out) = L-alpha-aminoacyl-L-lysine(in)</text>
        <dbReference type="Rhea" id="RHEA:79383"/>
        <dbReference type="ChEBI" id="CHEBI:229966"/>
    </reaction>
</comment>
<dbReference type="InterPro" id="IPR036259">
    <property type="entry name" value="MFS_trans_sf"/>
</dbReference>
<evidence type="ECO:0000256" key="1">
    <source>
        <dbReference type="ARBA" id="ARBA00004155"/>
    </source>
</evidence>
<feature type="compositionally biased region" description="Polar residues" evidence="25">
    <location>
        <begin position="647"/>
        <end position="689"/>
    </location>
</feature>
<comment type="catalytic activity">
    <reaction evidence="17">
        <text>L-arginyl-glycine(out) = L-arginyl-glycine(in)</text>
        <dbReference type="Rhea" id="RHEA:79391"/>
        <dbReference type="ChEBI" id="CHEBI:229955"/>
    </reaction>
</comment>
<evidence type="ECO:0000256" key="23">
    <source>
        <dbReference type="ARBA" id="ARBA00045709"/>
    </source>
</evidence>
<feature type="transmembrane region" description="Helical" evidence="26">
    <location>
        <begin position="144"/>
        <end position="163"/>
    </location>
</feature>
<feature type="region of interest" description="Disordered" evidence="25">
    <location>
        <begin position="304"/>
        <end position="327"/>
    </location>
</feature>
<dbReference type="Proteomes" id="UP000717515">
    <property type="component" value="Unassembled WGS sequence"/>
</dbReference>
<evidence type="ECO:0000256" key="25">
    <source>
        <dbReference type="SAM" id="MobiDB-lite"/>
    </source>
</evidence>
<evidence type="ECO:0000256" key="16">
    <source>
        <dbReference type="ARBA" id="ARBA00044900"/>
    </source>
</evidence>
<comment type="catalytic activity">
    <reaction evidence="16">
        <text>L-lysyl-L-lysine(out) = L-lysyl-L-lysine(in)</text>
        <dbReference type="Rhea" id="RHEA:79403"/>
        <dbReference type="ChEBI" id="CHEBI:229956"/>
    </reaction>
</comment>
<name>A0A9P8A760_MORAP</name>
<feature type="region of interest" description="Disordered" evidence="25">
    <location>
        <begin position="643"/>
        <end position="697"/>
    </location>
</feature>
<keyword evidence="5 26" id="KW-1133">Transmembrane helix</keyword>
<gene>
    <name evidence="27" type="ORF">KVV02_003986</name>
</gene>
<evidence type="ECO:0000256" key="11">
    <source>
        <dbReference type="ARBA" id="ARBA00044884"/>
    </source>
</evidence>
<evidence type="ECO:0000256" key="5">
    <source>
        <dbReference type="ARBA" id="ARBA00022989"/>
    </source>
</evidence>
<dbReference type="InterPro" id="IPR052187">
    <property type="entry name" value="MFSD1"/>
</dbReference>
<comment type="function">
    <text evidence="23">Lysosomal dipeptide uniporter that selectively exports lysine, arginine or histidine-containing dipeptides with a net positive charge from the lysosome lumen into the cytosol. Could play a role in a specific type of protein O-glycosylation indirectly regulating macrophages migration and tissue invasion. Also essential for liver homeostasis.</text>
</comment>
<dbReference type="InterPro" id="IPR011701">
    <property type="entry name" value="MFS"/>
</dbReference>
<evidence type="ECO:0000313" key="27">
    <source>
        <dbReference type="EMBL" id="KAG9324060.1"/>
    </source>
</evidence>
<comment type="catalytic activity">
    <reaction evidence="9">
        <text>L-histidyl-glycine(out) = L-histidyl-glycine(in)</text>
        <dbReference type="Rhea" id="RHEA:79395"/>
        <dbReference type="ChEBI" id="CHEBI:229957"/>
    </reaction>
</comment>
<feature type="region of interest" description="Disordered" evidence="25">
    <location>
        <begin position="1"/>
        <end position="27"/>
    </location>
</feature>
<organism evidence="27 28">
    <name type="scientific">Mortierella alpina</name>
    <name type="common">Oleaginous fungus</name>
    <name type="synonym">Mortierella renispora</name>
    <dbReference type="NCBI Taxonomy" id="64518"/>
    <lineage>
        <taxon>Eukaryota</taxon>
        <taxon>Fungi</taxon>
        <taxon>Fungi incertae sedis</taxon>
        <taxon>Mucoromycota</taxon>
        <taxon>Mortierellomycotina</taxon>
        <taxon>Mortierellomycetes</taxon>
        <taxon>Mortierellales</taxon>
        <taxon>Mortierellaceae</taxon>
        <taxon>Mortierella</taxon>
    </lineage>
</organism>
<feature type="transmembrane region" description="Helical" evidence="26">
    <location>
        <begin position="72"/>
        <end position="89"/>
    </location>
</feature>
<keyword evidence="7" id="KW-0458">Lysosome</keyword>
<evidence type="ECO:0000256" key="15">
    <source>
        <dbReference type="ARBA" id="ARBA00044899"/>
    </source>
</evidence>